<comment type="caution">
    <text evidence="1">The sequence shown here is derived from an EMBL/GenBank/DDBJ whole genome shotgun (WGS) entry which is preliminary data.</text>
</comment>
<keyword evidence="2" id="KW-1185">Reference proteome</keyword>
<name>A0ABT9B909_9BACT</name>
<proteinExistence type="predicted"/>
<dbReference type="Pfam" id="PF14390">
    <property type="entry name" value="DUF4420"/>
    <property type="match status" value="1"/>
</dbReference>
<evidence type="ECO:0000313" key="1">
    <source>
        <dbReference type="EMBL" id="MDO7874730.1"/>
    </source>
</evidence>
<gene>
    <name evidence="1" type="ORF">Q5H93_08295</name>
</gene>
<sequence length="346" mass="37800">MMTNDGTAAALEAIWKELLLTPPAPGKVEALPCLPAEPASPLSAGILHVPGNEVIRRVLLLALPVRLRSRIAPDHRYSGLSLEPLPDPDQPDTIFQLALILTDERFSDIFSILTADIIAALSEAHDGSAYLRAFMARLNRWQELFGLFNPAGLSGPARQGLFGELHLLRELLLAGMAPGPVLTAWTGPLHDPQDFHFGPNAVEVKTSAGNSQSFQVSGAGQLDESLFEHLFLLHLFLEVAENTGETLPQLVEQLTTAAAVDPVAAKLLETRLHQAGYFHSQADRYQTEGFRVRHSTLAQVHEDFPRIRMADLRPGIGSLSYTVAVDQLLPYVLPFDTLLTLLNSHV</sequence>
<accession>A0ABT9B909</accession>
<dbReference type="Proteomes" id="UP001176429">
    <property type="component" value="Unassembled WGS sequence"/>
</dbReference>
<organism evidence="1 2">
    <name type="scientific">Hymenobacter aranciens</name>
    <dbReference type="NCBI Taxonomy" id="3063996"/>
    <lineage>
        <taxon>Bacteria</taxon>
        <taxon>Pseudomonadati</taxon>
        <taxon>Bacteroidota</taxon>
        <taxon>Cytophagia</taxon>
        <taxon>Cytophagales</taxon>
        <taxon>Hymenobacteraceae</taxon>
        <taxon>Hymenobacter</taxon>
    </lineage>
</organism>
<protein>
    <submittedName>
        <fullName evidence="1">PD-(D/E)XK motif protein</fullName>
    </submittedName>
</protein>
<dbReference type="InterPro" id="IPR025534">
    <property type="entry name" value="DUF4420"/>
</dbReference>
<dbReference type="EMBL" id="JAUQSY010000005">
    <property type="protein sequence ID" value="MDO7874730.1"/>
    <property type="molecule type" value="Genomic_DNA"/>
</dbReference>
<reference evidence="1" key="1">
    <citation type="submission" date="2023-07" db="EMBL/GenBank/DDBJ databases">
        <authorList>
            <person name="Kim M.K."/>
        </authorList>
    </citation>
    <scope>NUCLEOTIDE SEQUENCE</scope>
    <source>
        <strain evidence="1">ASUV-10-1</strain>
    </source>
</reference>
<dbReference type="RefSeq" id="WP_305006048.1">
    <property type="nucleotide sequence ID" value="NZ_JAUQSY010000005.1"/>
</dbReference>
<evidence type="ECO:0000313" key="2">
    <source>
        <dbReference type="Proteomes" id="UP001176429"/>
    </source>
</evidence>